<evidence type="ECO:0000313" key="2">
    <source>
        <dbReference type="EMBL" id="CAK0843713.1"/>
    </source>
</evidence>
<feature type="region of interest" description="Disordered" evidence="1">
    <location>
        <begin position="1"/>
        <end position="39"/>
    </location>
</feature>
<dbReference type="EMBL" id="CAUYUJ010014602">
    <property type="protein sequence ID" value="CAK0843713.1"/>
    <property type="molecule type" value="Genomic_DNA"/>
</dbReference>
<proteinExistence type="predicted"/>
<evidence type="ECO:0000313" key="3">
    <source>
        <dbReference type="Proteomes" id="UP001189429"/>
    </source>
</evidence>
<dbReference type="Proteomes" id="UP001189429">
    <property type="component" value="Unassembled WGS sequence"/>
</dbReference>
<feature type="non-terminal residue" evidence="2">
    <location>
        <position position="1"/>
    </location>
</feature>
<feature type="non-terminal residue" evidence="2">
    <location>
        <position position="411"/>
    </location>
</feature>
<feature type="region of interest" description="Disordered" evidence="1">
    <location>
        <begin position="100"/>
        <end position="159"/>
    </location>
</feature>
<name>A0ABN9TF15_9DINO</name>
<comment type="caution">
    <text evidence="2">The sequence shown here is derived from an EMBL/GenBank/DDBJ whole genome shotgun (WGS) entry which is preliminary data.</text>
</comment>
<feature type="compositionally biased region" description="Basic and acidic residues" evidence="1">
    <location>
        <begin position="12"/>
        <end position="24"/>
    </location>
</feature>
<evidence type="ECO:0000256" key="1">
    <source>
        <dbReference type="SAM" id="MobiDB-lite"/>
    </source>
</evidence>
<organism evidence="2 3">
    <name type="scientific">Prorocentrum cordatum</name>
    <dbReference type="NCBI Taxonomy" id="2364126"/>
    <lineage>
        <taxon>Eukaryota</taxon>
        <taxon>Sar</taxon>
        <taxon>Alveolata</taxon>
        <taxon>Dinophyceae</taxon>
        <taxon>Prorocentrales</taxon>
        <taxon>Prorocentraceae</taxon>
        <taxon>Prorocentrum</taxon>
    </lineage>
</organism>
<keyword evidence="3" id="KW-1185">Reference proteome</keyword>
<gene>
    <name evidence="2" type="ORF">PCOR1329_LOCUS37971</name>
</gene>
<protein>
    <submittedName>
        <fullName evidence="2">Uncharacterized protein</fullName>
    </submittedName>
</protein>
<sequence length="411" mass="43638">MVAGFCAGTTKGDGEAGEARKRTAGEQAGEVLGGGAGPGPAVEAFIGDLPTIRGECGEGTGEALEQLCGELPPVPALPTVVTTTDRRFGGFKAPFPVVETRGAAGSSQRIAASRACEGPPSAETRLPPQPRRQAAARGEANEEGKSRSRTHSATSAKSADFTVPKIVSQEIEKIQGAEIVKNVEVPKAESVEYTVRDLKVETEKDDKIAEVPTVEHVGNIVHLPNVVFAKQEAGVSSEVFTAEVETYDEEEVGEPDMFGYSAEVRAMPHAGKKRSWAATVEANQTAFAKAAAAEACRIAIWRLEHDVLVGAEGQVQEHVEAEAVEAERTVEVDAFLGLAQLLVGLDPQPLSKLTVDPCLKMLKGMADHERDLYFEALRRSIDLDGGSFDNLFSALDELLAGLVEYGCSDQL</sequence>
<reference evidence="2" key="1">
    <citation type="submission" date="2023-10" db="EMBL/GenBank/DDBJ databases">
        <authorList>
            <person name="Chen Y."/>
            <person name="Shah S."/>
            <person name="Dougan E. K."/>
            <person name="Thang M."/>
            <person name="Chan C."/>
        </authorList>
    </citation>
    <scope>NUCLEOTIDE SEQUENCE [LARGE SCALE GENOMIC DNA]</scope>
</reference>
<accession>A0ABN9TF15</accession>